<sequence length="231" mass="26460">MSFGLSIGDIILCSQITYRLFAAATSGRKNAPRGLRELEGTLFGLKFSLGHLQRASTILLSRSYHDARSVQEQLGYMIHSCHETLEALDKATAKYRDAAKEDVPTAKNRKNLDLPLSQEFTSRLKVQWRRFVWDLKGESFSQYQGKLQSHTNAINLLLGTLIWSATDRIEENDRRQEERMEQLMRQASYFNGENFCLRQYHYPLLPPRSSKLPRRATSSTLSGFEAVRSVP</sequence>
<name>A0A9W9RUE4_PENBR</name>
<comment type="caution">
    <text evidence="1">The sequence shown here is derived from an EMBL/GenBank/DDBJ whole genome shotgun (WGS) entry which is preliminary data.</text>
</comment>
<dbReference type="PANTHER" id="PTHR38886">
    <property type="entry name" value="SESA DOMAIN-CONTAINING PROTEIN"/>
    <property type="match status" value="1"/>
</dbReference>
<reference evidence="1" key="1">
    <citation type="submission" date="2022-12" db="EMBL/GenBank/DDBJ databases">
        <authorList>
            <person name="Petersen C."/>
        </authorList>
    </citation>
    <scope>NUCLEOTIDE SEQUENCE</scope>
    <source>
        <strain evidence="1">IBT 35675</strain>
    </source>
</reference>
<dbReference type="EMBL" id="JAPZBR010000001">
    <property type="protein sequence ID" value="KAJ5366545.1"/>
    <property type="molecule type" value="Genomic_DNA"/>
</dbReference>
<dbReference type="AlphaFoldDB" id="A0A9W9RUE4"/>
<proteinExistence type="predicted"/>
<dbReference type="PANTHER" id="PTHR38886:SF1">
    <property type="entry name" value="NACHT-NTPASE AND P-LOOP NTPASES N-TERMINAL DOMAIN-CONTAINING PROTEIN"/>
    <property type="match status" value="1"/>
</dbReference>
<evidence type="ECO:0008006" key="3">
    <source>
        <dbReference type="Google" id="ProtNLM"/>
    </source>
</evidence>
<accession>A0A9W9RUE4</accession>
<dbReference type="Proteomes" id="UP001148299">
    <property type="component" value="Unassembled WGS sequence"/>
</dbReference>
<evidence type="ECO:0000313" key="1">
    <source>
        <dbReference type="EMBL" id="KAJ5366545.1"/>
    </source>
</evidence>
<protein>
    <recommendedName>
        <fullName evidence="3">Fungal N-terminal domain-containing protein</fullName>
    </recommendedName>
</protein>
<evidence type="ECO:0000313" key="2">
    <source>
        <dbReference type="Proteomes" id="UP001148299"/>
    </source>
</evidence>
<organism evidence="1 2">
    <name type="scientific">Penicillium brevicompactum</name>
    <dbReference type="NCBI Taxonomy" id="5074"/>
    <lineage>
        <taxon>Eukaryota</taxon>
        <taxon>Fungi</taxon>
        <taxon>Dikarya</taxon>
        <taxon>Ascomycota</taxon>
        <taxon>Pezizomycotina</taxon>
        <taxon>Eurotiomycetes</taxon>
        <taxon>Eurotiomycetidae</taxon>
        <taxon>Eurotiales</taxon>
        <taxon>Aspergillaceae</taxon>
        <taxon>Penicillium</taxon>
    </lineage>
</organism>
<gene>
    <name evidence="1" type="ORF">N7541_000486</name>
</gene>
<keyword evidence="2" id="KW-1185">Reference proteome</keyword>
<reference evidence="1" key="2">
    <citation type="journal article" date="2023" name="IMA Fungus">
        <title>Comparative genomic study of the Penicillium genus elucidates a diverse pangenome and 15 lateral gene transfer events.</title>
        <authorList>
            <person name="Petersen C."/>
            <person name="Sorensen T."/>
            <person name="Nielsen M.R."/>
            <person name="Sondergaard T.E."/>
            <person name="Sorensen J.L."/>
            <person name="Fitzpatrick D.A."/>
            <person name="Frisvad J.C."/>
            <person name="Nielsen K.L."/>
        </authorList>
    </citation>
    <scope>NUCLEOTIDE SEQUENCE</scope>
    <source>
        <strain evidence="1">IBT 35675</strain>
    </source>
</reference>